<dbReference type="GO" id="GO:0016757">
    <property type="term" value="F:glycosyltransferase activity"/>
    <property type="evidence" value="ECO:0007669"/>
    <property type="project" value="InterPro"/>
</dbReference>
<protein>
    <submittedName>
        <fullName evidence="2">Glycosyl transferase group 1</fullName>
    </submittedName>
</protein>
<dbReference type="Gene3D" id="3.40.50.2000">
    <property type="entry name" value="Glycogen Phosphorylase B"/>
    <property type="match status" value="2"/>
</dbReference>
<evidence type="ECO:0000313" key="2">
    <source>
        <dbReference type="EMBL" id="ADD96630.1"/>
    </source>
</evidence>
<accession>D6PLM9</accession>
<reference evidence="2" key="1">
    <citation type="journal article" date="2010" name="ISME J.">
        <title>Metagenome of the Mediterranean deep chlorophyll maximum studied by direct and fosmid library 454 pyrosequencing.</title>
        <authorList>
            <person name="Ghai R."/>
            <person name="Martin-Cuadrado A.B."/>
            <person name="Molto A.G."/>
            <person name="Heredia I.G."/>
            <person name="Cabrera R."/>
            <person name="Martin J."/>
            <person name="Verdu M."/>
            <person name="Deschamps P."/>
            <person name="Moreira D."/>
            <person name="Lopez-Garcia P."/>
            <person name="Mira A."/>
            <person name="Rodriguez-Valera F."/>
        </authorList>
    </citation>
    <scope>NUCLEOTIDE SEQUENCE</scope>
</reference>
<evidence type="ECO:0000259" key="1">
    <source>
        <dbReference type="Pfam" id="PF00534"/>
    </source>
</evidence>
<dbReference type="PANTHER" id="PTHR12526">
    <property type="entry name" value="GLYCOSYLTRANSFERASE"/>
    <property type="match status" value="1"/>
</dbReference>
<dbReference type="InterPro" id="IPR001296">
    <property type="entry name" value="Glyco_trans_1"/>
</dbReference>
<dbReference type="SUPFAM" id="SSF53756">
    <property type="entry name" value="UDP-Glycosyltransferase/glycogen phosphorylase"/>
    <property type="match status" value="1"/>
</dbReference>
<dbReference type="Pfam" id="PF00534">
    <property type="entry name" value="Glycos_transf_1"/>
    <property type="match status" value="1"/>
</dbReference>
<keyword evidence="2" id="KW-0808">Transferase</keyword>
<name>D6PLM9_9ZZZZ</name>
<sequence>MTRDIVFVTISLAGVAGGLERNITSIANYASSKFNVHLVTFDWPHVRSFYEISDTVQWHKIATSEPHQRIGFLNRLKLLIKLRRILRSAKNPIIVVFHHGILVRVLLSRVGIPSTLVVSERNSISLYRHVSTPKWNVNFLALYFAQKITIQFEAYSCDYPKALRHKITAIPNALSKSLFVSSNPQKIDRSEKKQILAVGRLCPQKRFEDLINAFGAVSEKYQDWSLKILGDGELRGELSALIEDLGLNGRVILQPSTIDVGTLYEKSDIF</sequence>
<dbReference type="PANTHER" id="PTHR12526:SF627">
    <property type="entry name" value="D-RHAMNOSYLTRANSFERASE WBPZ"/>
    <property type="match status" value="1"/>
</dbReference>
<dbReference type="AlphaFoldDB" id="D6PLM9"/>
<dbReference type="EMBL" id="GU943152">
    <property type="protein sequence ID" value="ADD96630.1"/>
    <property type="molecule type" value="Genomic_DNA"/>
</dbReference>
<proteinExistence type="predicted"/>
<dbReference type="CAZy" id="GT4">
    <property type="family name" value="Glycosyltransferase Family 4"/>
</dbReference>
<organism evidence="2">
    <name type="scientific">uncultured organism MedDCM-OCT-S12-C71</name>
    <dbReference type="NCBI Taxonomy" id="743666"/>
    <lineage>
        <taxon>unclassified sequences</taxon>
        <taxon>environmental samples</taxon>
    </lineage>
</organism>
<feature type="domain" description="Glycosyl transferase family 1" evidence="1">
    <location>
        <begin position="189"/>
        <end position="270"/>
    </location>
</feature>